<proteinExistence type="predicted"/>
<dbReference type="AlphaFoldDB" id="A0A2J6RM46"/>
<evidence type="ECO:0008006" key="3">
    <source>
        <dbReference type="Google" id="ProtNLM"/>
    </source>
</evidence>
<accession>A0A2J6RM46</accession>
<dbReference type="OrthoDB" id="3478523at2759"/>
<keyword evidence="2" id="KW-1185">Reference proteome</keyword>
<evidence type="ECO:0000313" key="1">
    <source>
        <dbReference type="EMBL" id="PMD39595.1"/>
    </source>
</evidence>
<evidence type="ECO:0000313" key="2">
    <source>
        <dbReference type="Proteomes" id="UP000235786"/>
    </source>
</evidence>
<dbReference type="Proteomes" id="UP000235786">
    <property type="component" value="Unassembled WGS sequence"/>
</dbReference>
<organism evidence="1 2">
    <name type="scientific">Hyaloscypha variabilis (strain UAMH 11265 / GT02V1 / F)</name>
    <name type="common">Meliniomyces variabilis</name>
    <dbReference type="NCBI Taxonomy" id="1149755"/>
    <lineage>
        <taxon>Eukaryota</taxon>
        <taxon>Fungi</taxon>
        <taxon>Dikarya</taxon>
        <taxon>Ascomycota</taxon>
        <taxon>Pezizomycotina</taxon>
        <taxon>Leotiomycetes</taxon>
        <taxon>Helotiales</taxon>
        <taxon>Hyaloscyphaceae</taxon>
        <taxon>Hyaloscypha</taxon>
        <taxon>Hyaloscypha variabilis</taxon>
    </lineage>
</organism>
<name>A0A2J6RM46_HYAVF</name>
<reference evidence="1 2" key="1">
    <citation type="submission" date="2016-04" db="EMBL/GenBank/DDBJ databases">
        <title>A degradative enzymes factory behind the ericoid mycorrhizal symbiosis.</title>
        <authorList>
            <consortium name="DOE Joint Genome Institute"/>
            <person name="Martino E."/>
            <person name="Morin E."/>
            <person name="Grelet G."/>
            <person name="Kuo A."/>
            <person name="Kohler A."/>
            <person name="Daghino S."/>
            <person name="Barry K."/>
            <person name="Choi C."/>
            <person name="Cichocki N."/>
            <person name="Clum A."/>
            <person name="Copeland A."/>
            <person name="Hainaut M."/>
            <person name="Haridas S."/>
            <person name="Labutti K."/>
            <person name="Lindquist E."/>
            <person name="Lipzen A."/>
            <person name="Khouja H.-R."/>
            <person name="Murat C."/>
            <person name="Ohm R."/>
            <person name="Olson A."/>
            <person name="Spatafora J."/>
            <person name="Veneault-Fourrey C."/>
            <person name="Henrissat B."/>
            <person name="Grigoriev I."/>
            <person name="Martin F."/>
            <person name="Perotto S."/>
        </authorList>
    </citation>
    <scope>NUCLEOTIDE SEQUENCE [LARGE SCALE GENOMIC DNA]</scope>
    <source>
        <strain evidence="1 2">F</strain>
    </source>
</reference>
<protein>
    <recommendedName>
        <fullName evidence="3">F-box domain-containing protein</fullName>
    </recommendedName>
</protein>
<dbReference type="EMBL" id="KZ613946">
    <property type="protein sequence ID" value="PMD39595.1"/>
    <property type="molecule type" value="Genomic_DNA"/>
</dbReference>
<sequence>MQGPTPAFVTKLQRLPPEIVHQILGCLPLYKVLNLLAHRTPYVANCVLTHPQLKEVFQSLWGITQVLDCFVLFRDIRNFCRQPLNHIPVLTLHYSREARMNVPYSDLRDKLIDDMIDDIRDHLRLELHDIDLLRSSTDYPPPLDITFENHVNRWLWIKRAKERMNASKAAQWNKAADLLTSYPTLLKKTHDPSQGEPRRNTAHITNRFRGNAKRCLNDRRLVHPRNRPCVPGVDLIELVPYDRYLRLFLNTLPKHPPANDVDTLTSSFCNVNINLIEAFGTSSRNNGTTNQVQGESYNYPPNIASSLQTAMDGLFYVYTGSTELVIPRFRWTAAKGRWIAARGPGFDDGGKVEVPKFCIDLKPHRWSLPEEFHRCPVKKRKPFDEREYRWLEAFAKVVTWMQEEFGFEVLEEVDS</sequence>
<gene>
    <name evidence="1" type="ORF">L207DRAFT_428265</name>
</gene>